<dbReference type="Pfam" id="PF04082">
    <property type="entry name" value="Fungal_trans"/>
    <property type="match status" value="1"/>
</dbReference>
<evidence type="ECO:0000256" key="1">
    <source>
        <dbReference type="ARBA" id="ARBA00004123"/>
    </source>
</evidence>
<dbReference type="SMART" id="SM00906">
    <property type="entry name" value="Fungal_trans"/>
    <property type="match status" value="1"/>
</dbReference>
<dbReference type="SMART" id="SM00066">
    <property type="entry name" value="GAL4"/>
    <property type="match status" value="1"/>
</dbReference>
<evidence type="ECO:0000256" key="6">
    <source>
        <dbReference type="ARBA" id="ARBA00023242"/>
    </source>
</evidence>
<keyword evidence="2" id="KW-0479">Metal-binding</keyword>
<dbReference type="GeneID" id="89977290"/>
<dbReference type="GO" id="GO:0000981">
    <property type="term" value="F:DNA-binding transcription factor activity, RNA polymerase II-specific"/>
    <property type="evidence" value="ECO:0007669"/>
    <property type="project" value="InterPro"/>
</dbReference>
<dbReference type="AlphaFoldDB" id="A0AAV9MVM3"/>
<dbReference type="PANTHER" id="PTHR47338">
    <property type="entry name" value="ZN(II)2CYS6 TRANSCRIPTION FACTOR (EUROFUNG)-RELATED"/>
    <property type="match status" value="1"/>
</dbReference>
<accession>A0AAV9MVM3</accession>
<evidence type="ECO:0000256" key="3">
    <source>
        <dbReference type="ARBA" id="ARBA00023015"/>
    </source>
</evidence>
<dbReference type="RefSeq" id="XP_064701135.1">
    <property type="nucleotide sequence ID" value="XM_064852671.1"/>
</dbReference>
<keyword evidence="9" id="KW-1185">Reference proteome</keyword>
<dbReference type="PROSITE" id="PS50048">
    <property type="entry name" value="ZN2_CY6_FUNGAL_2"/>
    <property type="match status" value="1"/>
</dbReference>
<evidence type="ECO:0000313" key="8">
    <source>
        <dbReference type="EMBL" id="KAK5045511.1"/>
    </source>
</evidence>
<evidence type="ECO:0000256" key="2">
    <source>
        <dbReference type="ARBA" id="ARBA00022723"/>
    </source>
</evidence>
<sequence>MSAGVFGAEKRSAKRAQQACLNCRQKKARCNGEKPVCRTCAESFLSCRWAIGSASGSRTRATVLRNETLATRISILEQQLKSIAPGTYDKAGMIEVEAEVNLNSIRANSHANISSTAVVPITPNDPIQLPSQSMFAGIIDDFFKYCHNQPYSYFRERTFRRQHSHRKLPVYLLYAFAATAIRFSPLFFATNDGDKLVQPYCDIAWTQVTQYAFHPTSELDITLVQTSSLLSVIDFIHGHHELAWMKIGLAIRFAQALHLHQEPDSTIPDHEQEARRRTFWSIYLLDRLISISSHRPTMLTDIDCIVRLPDAEAIFQEGRTTPQVPNLYLFNERCSPFPYHELSHFARVVVIASSLGRVVKYSMATQTHYTQPPWLSSSEYSEILGSLRNLESRWPLPATDLGQLVEETVSENNNADQQPVSHFVFSQALLHLSHCLLDHPALLHHRCRSHNREIPHSFLAEALERCRQHASDLLALLDSASNCGCVLESSVYGYCALTAGTLHSLFEHHENAAVALDSTAKVSVALHFLQTKAERQQCYKNMAISLKKLKIDPSTARVLVSPSVLARRNLAFDDQLLRELLEFAHVIKAPVLARPIQENATLDCQSTLSQSSHLPSERSNFGPLDYLAAVNTGPEIADMPSNFNCRDLLGEEIGDIWDDVMHANSVADIMSYRTFS</sequence>
<keyword evidence="6" id="KW-0539">Nucleus</keyword>
<dbReference type="SUPFAM" id="SSF57701">
    <property type="entry name" value="Zn2/Cys6 DNA-binding domain"/>
    <property type="match status" value="1"/>
</dbReference>
<proteinExistence type="predicted"/>
<dbReference type="Pfam" id="PF00172">
    <property type="entry name" value="Zn_clus"/>
    <property type="match status" value="1"/>
</dbReference>
<dbReference type="InterPro" id="IPR001138">
    <property type="entry name" value="Zn2Cys6_DnaBD"/>
</dbReference>
<comment type="subcellular location">
    <subcellularLocation>
        <location evidence="1">Nucleus</location>
    </subcellularLocation>
</comment>
<dbReference type="CDD" id="cd12148">
    <property type="entry name" value="fungal_TF_MHR"/>
    <property type="match status" value="1"/>
</dbReference>
<dbReference type="PANTHER" id="PTHR47338:SF4">
    <property type="entry name" value="ZN(II)2CYS6 TRANSCRIPTION FACTOR (EUROFUNG)"/>
    <property type="match status" value="1"/>
</dbReference>
<feature type="domain" description="Zn(2)-C6 fungal-type" evidence="7">
    <location>
        <begin position="19"/>
        <end position="49"/>
    </location>
</feature>
<dbReference type="InterPro" id="IPR007219">
    <property type="entry name" value="XnlR_reg_dom"/>
</dbReference>
<dbReference type="PROSITE" id="PS00463">
    <property type="entry name" value="ZN2_CY6_FUNGAL_1"/>
    <property type="match status" value="1"/>
</dbReference>
<dbReference type="GO" id="GO:0008270">
    <property type="term" value="F:zinc ion binding"/>
    <property type="evidence" value="ECO:0007669"/>
    <property type="project" value="InterPro"/>
</dbReference>
<keyword evidence="4" id="KW-0238">DNA-binding</keyword>
<dbReference type="Gene3D" id="4.10.240.10">
    <property type="entry name" value="Zn(2)-C6 fungal-type DNA-binding domain"/>
    <property type="match status" value="1"/>
</dbReference>
<dbReference type="Proteomes" id="UP001358417">
    <property type="component" value="Unassembled WGS sequence"/>
</dbReference>
<keyword evidence="5" id="KW-0804">Transcription</keyword>
<evidence type="ECO:0000256" key="4">
    <source>
        <dbReference type="ARBA" id="ARBA00023125"/>
    </source>
</evidence>
<dbReference type="GO" id="GO:0003677">
    <property type="term" value="F:DNA binding"/>
    <property type="evidence" value="ECO:0007669"/>
    <property type="project" value="UniProtKB-KW"/>
</dbReference>
<protein>
    <recommendedName>
        <fullName evidence="7">Zn(2)-C6 fungal-type domain-containing protein</fullName>
    </recommendedName>
</protein>
<dbReference type="GO" id="GO:0006351">
    <property type="term" value="P:DNA-templated transcription"/>
    <property type="evidence" value="ECO:0007669"/>
    <property type="project" value="InterPro"/>
</dbReference>
<evidence type="ECO:0000256" key="5">
    <source>
        <dbReference type="ARBA" id="ARBA00023163"/>
    </source>
</evidence>
<comment type="caution">
    <text evidence="8">The sequence shown here is derived from an EMBL/GenBank/DDBJ whole genome shotgun (WGS) entry which is preliminary data.</text>
</comment>
<name>A0AAV9MVM3_9EURO</name>
<organism evidence="8 9">
    <name type="scientific">Exophiala bonariae</name>
    <dbReference type="NCBI Taxonomy" id="1690606"/>
    <lineage>
        <taxon>Eukaryota</taxon>
        <taxon>Fungi</taxon>
        <taxon>Dikarya</taxon>
        <taxon>Ascomycota</taxon>
        <taxon>Pezizomycotina</taxon>
        <taxon>Eurotiomycetes</taxon>
        <taxon>Chaetothyriomycetidae</taxon>
        <taxon>Chaetothyriales</taxon>
        <taxon>Herpotrichiellaceae</taxon>
        <taxon>Exophiala</taxon>
    </lineage>
</organism>
<evidence type="ECO:0000313" key="9">
    <source>
        <dbReference type="Proteomes" id="UP001358417"/>
    </source>
</evidence>
<dbReference type="EMBL" id="JAVRRD010000036">
    <property type="protein sequence ID" value="KAK5045511.1"/>
    <property type="molecule type" value="Genomic_DNA"/>
</dbReference>
<reference evidence="8 9" key="1">
    <citation type="submission" date="2023-08" db="EMBL/GenBank/DDBJ databases">
        <title>Black Yeasts Isolated from many extreme environments.</title>
        <authorList>
            <person name="Coleine C."/>
            <person name="Stajich J.E."/>
            <person name="Selbmann L."/>
        </authorList>
    </citation>
    <scope>NUCLEOTIDE SEQUENCE [LARGE SCALE GENOMIC DNA]</scope>
    <source>
        <strain evidence="8 9">CCFEE 5792</strain>
    </source>
</reference>
<keyword evidence="3" id="KW-0805">Transcription regulation</keyword>
<dbReference type="InterPro" id="IPR036864">
    <property type="entry name" value="Zn2-C6_fun-type_DNA-bd_sf"/>
</dbReference>
<evidence type="ECO:0000259" key="7">
    <source>
        <dbReference type="PROSITE" id="PS50048"/>
    </source>
</evidence>
<dbReference type="CDD" id="cd00067">
    <property type="entry name" value="GAL4"/>
    <property type="match status" value="1"/>
</dbReference>
<dbReference type="InterPro" id="IPR050815">
    <property type="entry name" value="TF_fung"/>
</dbReference>
<gene>
    <name evidence="8" type="ORF">LTR84_009129</name>
</gene>
<dbReference type="GO" id="GO:0005634">
    <property type="term" value="C:nucleus"/>
    <property type="evidence" value="ECO:0007669"/>
    <property type="project" value="UniProtKB-SubCell"/>
</dbReference>